<dbReference type="InterPro" id="IPR029066">
    <property type="entry name" value="PLP-binding_barrel"/>
</dbReference>
<dbReference type="PANTHER" id="PTHR30511:SF0">
    <property type="entry name" value="ALANINE RACEMASE, CATABOLIC-RELATED"/>
    <property type="match status" value="1"/>
</dbReference>
<dbReference type="InterPro" id="IPR000821">
    <property type="entry name" value="Ala_racemase"/>
</dbReference>
<dbReference type="InterPro" id="IPR001608">
    <property type="entry name" value="Ala_racemase_N"/>
</dbReference>
<dbReference type="Pfam" id="PF01168">
    <property type="entry name" value="Ala_racemase_N"/>
    <property type="match status" value="1"/>
</dbReference>
<dbReference type="HAMAP" id="MF_01201">
    <property type="entry name" value="Ala_racemase"/>
    <property type="match status" value="1"/>
</dbReference>
<dbReference type="EC" id="5.1.1.1" evidence="5"/>
<dbReference type="InterPro" id="IPR020622">
    <property type="entry name" value="Ala_racemase_pyridoxalP-BS"/>
</dbReference>
<evidence type="ECO:0000256" key="3">
    <source>
        <dbReference type="ARBA" id="ARBA00022898"/>
    </source>
</evidence>
<evidence type="ECO:0000256" key="4">
    <source>
        <dbReference type="ARBA" id="ARBA00023235"/>
    </source>
</evidence>
<evidence type="ECO:0000256" key="6">
    <source>
        <dbReference type="PIRSR" id="PIRSR600821-50"/>
    </source>
</evidence>
<name>A0A161Y534_9CLOT</name>
<dbReference type="EMBL" id="LWAE01000001">
    <property type="protein sequence ID" value="KZL93269.1"/>
    <property type="molecule type" value="Genomic_DNA"/>
</dbReference>
<comment type="caution">
    <text evidence="9">The sequence shown here is derived from an EMBL/GenBank/DDBJ whole genome shotgun (WGS) entry which is preliminary data.</text>
</comment>
<dbReference type="Proteomes" id="UP000076603">
    <property type="component" value="Unassembled WGS sequence"/>
</dbReference>
<evidence type="ECO:0000256" key="7">
    <source>
        <dbReference type="PIRSR" id="PIRSR600821-52"/>
    </source>
</evidence>
<dbReference type="InterPro" id="IPR011079">
    <property type="entry name" value="Ala_racemase_C"/>
</dbReference>
<dbReference type="InterPro" id="IPR009006">
    <property type="entry name" value="Ala_racemase/Decarboxylase_C"/>
</dbReference>
<dbReference type="SMART" id="SM01005">
    <property type="entry name" value="Ala_racemase_C"/>
    <property type="match status" value="1"/>
</dbReference>
<dbReference type="PANTHER" id="PTHR30511">
    <property type="entry name" value="ALANINE RACEMASE"/>
    <property type="match status" value="1"/>
</dbReference>
<feature type="binding site" evidence="5 7">
    <location>
        <position position="136"/>
    </location>
    <ligand>
        <name>substrate</name>
    </ligand>
</feature>
<dbReference type="PATRIC" id="fig|1121326.3.peg.268"/>
<feature type="domain" description="Alanine racemase C-terminal" evidence="8">
    <location>
        <begin position="246"/>
        <end position="374"/>
    </location>
</feature>
<feature type="modified residue" description="N6-(pyridoxal phosphate)lysine" evidence="5 6">
    <location>
        <position position="38"/>
    </location>
</feature>
<dbReference type="FunFam" id="3.20.20.10:FF:000002">
    <property type="entry name" value="Alanine racemase"/>
    <property type="match status" value="1"/>
</dbReference>
<evidence type="ECO:0000256" key="2">
    <source>
        <dbReference type="ARBA" id="ARBA00001933"/>
    </source>
</evidence>
<dbReference type="STRING" id="1121326.CLMAG_02920"/>
<dbReference type="CDD" id="cd00430">
    <property type="entry name" value="PLPDE_III_AR"/>
    <property type="match status" value="1"/>
</dbReference>
<dbReference type="NCBIfam" id="TIGR00492">
    <property type="entry name" value="alr"/>
    <property type="match status" value="1"/>
</dbReference>
<dbReference type="Gene3D" id="3.20.20.10">
    <property type="entry name" value="Alanine racemase"/>
    <property type="match status" value="1"/>
</dbReference>
<comment type="similarity">
    <text evidence="5">Belongs to the alanine racemase family.</text>
</comment>
<dbReference type="GO" id="GO:0030170">
    <property type="term" value="F:pyridoxal phosphate binding"/>
    <property type="evidence" value="ECO:0007669"/>
    <property type="project" value="UniProtKB-UniRule"/>
</dbReference>
<comment type="cofactor">
    <cofactor evidence="2 5 6">
        <name>pyridoxal 5'-phosphate</name>
        <dbReference type="ChEBI" id="CHEBI:597326"/>
    </cofactor>
</comment>
<dbReference type="GO" id="GO:0030632">
    <property type="term" value="P:D-alanine biosynthetic process"/>
    <property type="evidence" value="ECO:0007669"/>
    <property type="project" value="UniProtKB-UniRule"/>
</dbReference>
<comment type="function">
    <text evidence="5">Catalyzes the interconversion of L-alanine and D-alanine. May also act on other amino acids.</text>
</comment>
<evidence type="ECO:0000259" key="8">
    <source>
        <dbReference type="SMART" id="SM01005"/>
    </source>
</evidence>
<evidence type="ECO:0000256" key="5">
    <source>
        <dbReference type="HAMAP-Rule" id="MF_01201"/>
    </source>
</evidence>
<gene>
    <name evidence="9" type="primary">alr_1</name>
    <name evidence="9" type="ORF">CLMAG_02920</name>
</gene>
<dbReference type="Pfam" id="PF00842">
    <property type="entry name" value="Ala_racemase_C"/>
    <property type="match status" value="1"/>
</dbReference>
<keyword evidence="4 5" id="KW-0413">Isomerase</keyword>
<feature type="active site" description="Proton acceptor; specific for L-alanine" evidence="5">
    <location>
        <position position="267"/>
    </location>
</feature>
<keyword evidence="10" id="KW-1185">Reference proteome</keyword>
<dbReference type="GO" id="GO:0009252">
    <property type="term" value="P:peptidoglycan biosynthetic process"/>
    <property type="evidence" value="ECO:0007669"/>
    <property type="project" value="TreeGrafter"/>
</dbReference>
<dbReference type="Gene3D" id="2.40.37.10">
    <property type="entry name" value="Lyase, Ornithine Decarboxylase, Chain A, domain 1"/>
    <property type="match status" value="1"/>
</dbReference>
<dbReference type="PRINTS" id="PR00992">
    <property type="entry name" value="ALARACEMASE"/>
</dbReference>
<proteinExistence type="inferred from homology"/>
<feature type="binding site" evidence="5 7">
    <location>
        <position position="315"/>
    </location>
    <ligand>
        <name>substrate</name>
    </ligand>
</feature>
<evidence type="ECO:0000313" key="9">
    <source>
        <dbReference type="EMBL" id="KZL93269.1"/>
    </source>
</evidence>
<dbReference type="GO" id="GO:0008784">
    <property type="term" value="F:alanine racemase activity"/>
    <property type="evidence" value="ECO:0007669"/>
    <property type="project" value="UniProtKB-UniRule"/>
</dbReference>
<comment type="catalytic activity">
    <reaction evidence="1 5">
        <text>L-alanine = D-alanine</text>
        <dbReference type="Rhea" id="RHEA:20249"/>
        <dbReference type="ChEBI" id="CHEBI:57416"/>
        <dbReference type="ChEBI" id="CHEBI:57972"/>
        <dbReference type="EC" id="5.1.1.1"/>
    </reaction>
</comment>
<protein>
    <recommendedName>
        <fullName evidence="5">Alanine racemase</fullName>
        <ecNumber evidence="5">5.1.1.1</ecNumber>
    </recommendedName>
</protein>
<reference evidence="9 10" key="1">
    <citation type="submission" date="2016-04" db="EMBL/GenBank/DDBJ databases">
        <title>Genome sequence of Clostridium magnum DSM 2767.</title>
        <authorList>
            <person name="Poehlein A."/>
            <person name="Uhlig R."/>
            <person name="Fischer R."/>
            <person name="Bahl H."/>
            <person name="Daniel R."/>
        </authorList>
    </citation>
    <scope>NUCLEOTIDE SEQUENCE [LARGE SCALE GENOMIC DNA]</scope>
    <source>
        <strain evidence="9 10">DSM 2767</strain>
    </source>
</reference>
<keyword evidence="3 5" id="KW-0663">Pyridoxal phosphate</keyword>
<dbReference type="FunFam" id="2.40.37.10:FF:000006">
    <property type="entry name" value="Alanine racemase"/>
    <property type="match status" value="1"/>
</dbReference>
<comment type="pathway">
    <text evidence="5">Amino-acid biosynthesis; D-alanine biosynthesis; D-alanine from L-alanine: step 1/1.</text>
</comment>
<dbReference type="GO" id="GO:0005829">
    <property type="term" value="C:cytosol"/>
    <property type="evidence" value="ECO:0007669"/>
    <property type="project" value="TreeGrafter"/>
</dbReference>
<dbReference type="OrthoDB" id="9813814at2"/>
<dbReference type="UniPathway" id="UPA00042">
    <property type="reaction ID" value="UER00497"/>
</dbReference>
<dbReference type="SUPFAM" id="SSF50621">
    <property type="entry name" value="Alanine racemase C-terminal domain-like"/>
    <property type="match status" value="1"/>
</dbReference>
<sequence length="386" mass="43302">MFKNFRPVWAEVNLDNLAYNIQQIRSKAKSKEIIGVVKADAYGHGAIDVAPLLLENGATRLAVAVLNEAIELRNSGIQCPIMILGITPETLAEDLIKYSIEPTVSSYELAYKLSKIAQSKDKSVKIHVAIDTGMGRIGFLPNDESIEEVYKISKLPNIEIEGLFSHFCTADEANKEYSYMQFEKYNWFYNELVERNIKINMRDIANSAAIMELPDTHYDATRPGIILYGYYPSNEVDRDLLSIKTALTWKANIVHIKTLAKDQYIGYGRKFKTERDSIIATLPVGYADGYSRMLSGKAKVIINGKFAPVVGNICMDQCMIDITDIGDVKVGDEVILLGADGDIKFDAEDMGYILGTISYEIVCMISKRVPRIYTKNGEIIKIRNYV</sequence>
<organism evidence="9 10">
    <name type="scientific">Clostridium magnum DSM 2767</name>
    <dbReference type="NCBI Taxonomy" id="1121326"/>
    <lineage>
        <taxon>Bacteria</taxon>
        <taxon>Bacillati</taxon>
        <taxon>Bacillota</taxon>
        <taxon>Clostridia</taxon>
        <taxon>Eubacteriales</taxon>
        <taxon>Clostridiaceae</taxon>
        <taxon>Clostridium</taxon>
    </lineage>
</organism>
<evidence type="ECO:0000256" key="1">
    <source>
        <dbReference type="ARBA" id="ARBA00000316"/>
    </source>
</evidence>
<evidence type="ECO:0000313" key="10">
    <source>
        <dbReference type="Proteomes" id="UP000076603"/>
    </source>
</evidence>
<feature type="active site" description="Proton acceptor; specific for D-alanine" evidence="5">
    <location>
        <position position="38"/>
    </location>
</feature>
<dbReference type="RefSeq" id="WP_066616893.1">
    <property type="nucleotide sequence ID" value="NZ_FQXL01000017.1"/>
</dbReference>
<dbReference type="PROSITE" id="PS00395">
    <property type="entry name" value="ALANINE_RACEMASE"/>
    <property type="match status" value="1"/>
</dbReference>
<accession>A0A161Y534</accession>
<dbReference type="SUPFAM" id="SSF51419">
    <property type="entry name" value="PLP-binding barrel"/>
    <property type="match status" value="1"/>
</dbReference>
<dbReference type="AlphaFoldDB" id="A0A161Y534"/>